<dbReference type="Proteomes" id="UP000320648">
    <property type="component" value="Unassembled WGS sequence"/>
</dbReference>
<accession>A0A2N6TFA0</accession>
<proteinExistence type="predicted"/>
<dbReference type="InterPro" id="IPR051453">
    <property type="entry name" value="MBL_Glyoxalase_II"/>
</dbReference>
<sequence length="211" mass="23107">MIIEQFVTSGKFRLDGGEWDVDNNVYILAAGGASSDAECYIVDPSHDAERVIDEVGKRTVKGVILTHAHNDHCELAPQVAEHFGVSVYLHPDDRPLWEETHEDATFVPLEDNQLFTVGDSDFVVFHTPGHSPGCVVLYIADEATLLSGDTLFNGGPGATGRKYSDFDVIIESLRNRVLNLPPETRVLPGHGDETTIGAEAARIDEYIARGY</sequence>
<dbReference type="InterPro" id="IPR036866">
    <property type="entry name" value="RibonucZ/Hydroxyglut_hydro"/>
</dbReference>
<name>A0A2N6TFA0_9CORY</name>
<evidence type="ECO:0000259" key="1">
    <source>
        <dbReference type="SMART" id="SM00849"/>
    </source>
</evidence>
<reference evidence="2 5" key="2">
    <citation type="submission" date="2019-07" db="EMBL/GenBank/DDBJ databases">
        <title>Draft genome of C. aurimucosum strain 332.</title>
        <authorList>
            <person name="Pacheco L.G.C."/>
            <person name="Aguiar E.R.G.R."/>
            <person name="Barberis C.M."/>
            <person name="Almuzara M.N."/>
            <person name="Traglia G.M."/>
            <person name="Santos C.S."/>
            <person name="Vay C.A."/>
            <person name="Rocha D.J.P.G."/>
        </authorList>
    </citation>
    <scope>NUCLEOTIDE SEQUENCE [LARGE SCALE GENOMIC DNA]</scope>
    <source>
        <strain evidence="2 5">332</strain>
    </source>
</reference>
<evidence type="ECO:0000313" key="2">
    <source>
        <dbReference type="EMBL" id="MTD92337.1"/>
    </source>
</evidence>
<dbReference type="EMBL" id="VIOG01000013">
    <property type="protein sequence ID" value="MTD92337.1"/>
    <property type="molecule type" value="Genomic_DNA"/>
</dbReference>
<dbReference type="Gene3D" id="3.60.15.10">
    <property type="entry name" value="Ribonuclease Z/Hydroxyacylglutathione hydrolase-like"/>
    <property type="match status" value="1"/>
</dbReference>
<dbReference type="AlphaFoldDB" id="A0A2N6TFA0"/>
<evidence type="ECO:0000313" key="3">
    <source>
        <dbReference type="EMBL" id="TVU81373.1"/>
    </source>
</evidence>
<protein>
    <submittedName>
        <fullName evidence="3">MBL fold metallo-hydrolase</fullName>
    </submittedName>
</protein>
<comment type="caution">
    <text evidence="3">The sequence shown here is derived from an EMBL/GenBank/DDBJ whole genome shotgun (WGS) entry which is preliminary data.</text>
</comment>
<evidence type="ECO:0000313" key="4">
    <source>
        <dbReference type="Proteomes" id="UP000320648"/>
    </source>
</evidence>
<dbReference type="EMBL" id="VMTX01000018">
    <property type="protein sequence ID" value="TVU81373.1"/>
    <property type="molecule type" value="Genomic_DNA"/>
</dbReference>
<evidence type="ECO:0000313" key="5">
    <source>
        <dbReference type="Proteomes" id="UP000432568"/>
    </source>
</evidence>
<dbReference type="PANTHER" id="PTHR46233:SF4">
    <property type="entry name" value="METALLO-BETA-LACTAMASE DOMAIN-CONTAINING PROTEIN"/>
    <property type="match status" value="1"/>
</dbReference>
<dbReference type="InterPro" id="IPR001279">
    <property type="entry name" value="Metallo-B-lactamas"/>
</dbReference>
<dbReference type="PANTHER" id="PTHR46233">
    <property type="entry name" value="HYDROXYACYLGLUTATHIONE HYDROLASE GLOC"/>
    <property type="match status" value="1"/>
</dbReference>
<dbReference type="RefSeq" id="WP_049157613.1">
    <property type="nucleotide sequence ID" value="NZ_JUMN01000122.1"/>
</dbReference>
<feature type="domain" description="Metallo-beta-lactamase" evidence="1">
    <location>
        <begin position="22"/>
        <end position="190"/>
    </location>
</feature>
<dbReference type="Pfam" id="PF00753">
    <property type="entry name" value="Lactamase_B"/>
    <property type="match status" value="1"/>
</dbReference>
<dbReference type="SMART" id="SM00849">
    <property type="entry name" value="Lactamase_B"/>
    <property type="match status" value="1"/>
</dbReference>
<gene>
    <name evidence="2" type="ORF">FME68_10855</name>
    <name evidence="3" type="ORF">FQN05_11295</name>
</gene>
<organism evidence="3 4">
    <name type="scientific">Corynebacterium aurimucosum</name>
    <dbReference type="NCBI Taxonomy" id="169292"/>
    <lineage>
        <taxon>Bacteria</taxon>
        <taxon>Bacillati</taxon>
        <taxon>Actinomycetota</taxon>
        <taxon>Actinomycetes</taxon>
        <taxon>Mycobacteriales</taxon>
        <taxon>Corynebacteriaceae</taxon>
        <taxon>Corynebacterium</taxon>
    </lineage>
</organism>
<keyword evidence="3" id="KW-0378">Hydrolase</keyword>
<dbReference type="CDD" id="cd06262">
    <property type="entry name" value="metallo-hydrolase-like_MBL-fold"/>
    <property type="match status" value="1"/>
</dbReference>
<dbReference type="GO" id="GO:0016787">
    <property type="term" value="F:hydrolase activity"/>
    <property type="evidence" value="ECO:0007669"/>
    <property type="project" value="UniProtKB-KW"/>
</dbReference>
<dbReference type="SUPFAM" id="SSF56281">
    <property type="entry name" value="Metallo-hydrolase/oxidoreductase"/>
    <property type="match status" value="1"/>
</dbReference>
<dbReference type="Proteomes" id="UP000432568">
    <property type="component" value="Unassembled WGS sequence"/>
</dbReference>
<reference evidence="3 4" key="1">
    <citation type="submission" date="2019-07" db="EMBL/GenBank/DDBJ databases">
        <title>Draft genome of C. aurimucosum strain 15-4290.</title>
        <authorList>
            <person name="Pacheco L.G.C."/>
            <person name="Aguiar E.R.G.R."/>
            <person name="Navas J."/>
            <person name="Santos C.S."/>
            <person name="Rocha D.J.P.G."/>
        </authorList>
    </citation>
    <scope>NUCLEOTIDE SEQUENCE [LARGE SCALE GENOMIC DNA]</scope>
    <source>
        <strain evidence="3 4">15-4290</strain>
    </source>
</reference>